<keyword evidence="7" id="KW-0472">Membrane</keyword>
<dbReference type="EMBL" id="BAAATJ010000033">
    <property type="protein sequence ID" value="GAA2414936.1"/>
    <property type="molecule type" value="Genomic_DNA"/>
</dbReference>
<feature type="transmembrane region" description="Helical" evidence="7">
    <location>
        <begin position="34"/>
        <end position="55"/>
    </location>
</feature>
<evidence type="ECO:0000256" key="3">
    <source>
        <dbReference type="ARBA" id="ARBA00023002"/>
    </source>
</evidence>
<dbReference type="Pfam" id="PF13462">
    <property type="entry name" value="Thioredoxin_4"/>
    <property type="match status" value="1"/>
</dbReference>
<evidence type="ECO:0000256" key="6">
    <source>
        <dbReference type="SAM" id="MobiDB-lite"/>
    </source>
</evidence>
<dbReference type="InterPro" id="IPR036249">
    <property type="entry name" value="Thioredoxin-like_sf"/>
</dbReference>
<evidence type="ECO:0000256" key="1">
    <source>
        <dbReference type="ARBA" id="ARBA00005791"/>
    </source>
</evidence>
<keyword evidence="10" id="KW-1185">Reference proteome</keyword>
<proteinExistence type="inferred from homology"/>
<dbReference type="Proteomes" id="UP001500058">
    <property type="component" value="Unassembled WGS sequence"/>
</dbReference>
<evidence type="ECO:0000259" key="8">
    <source>
        <dbReference type="Pfam" id="PF13462"/>
    </source>
</evidence>
<keyword evidence="3" id="KW-0560">Oxidoreductase</keyword>
<evidence type="ECO:0000256" key="4">
    <source>
        <dbReference type="ARBA" id="ARBA00023157"/>
    </source>
</evidence>
<dbReference type="InterPro" id="IPR012336">
    <property type="entry name" value="Thioredoxin-like_fold"/>
</dbReference>
<organism evidence="9 10">
    <name type="scientific">Streptomyces glaucosporus</name>
    <dbReference type="NCBI Taxonomy" id="284044"/>
    <lineage>
        <taxon>Bacteria</taxon>
        <taxon>Bacillati</taxon>
        <taxon>Actinomycetota</taxon>
        <taxon>Actinomycetes</taxon>
        <taxon>Kitasatosporales</taxon>
        <taxon>Streptomycetaceae</taxon>
        <taxon>Streptomyces</taxon>
    </lineage>
</organism>
<name>A0ABN3IV85_9ACTN</name>
<dbReference type="RefSeq" id="WP_344633473.1">
    <property type="nucleotide sequence ID" value="NZ_BAAATJ010000033.1"/>
</dbReference>
<comment type="similarity">
    <text evidence="1">Belongs to the thioredoxin family. DsbA subfamily.</text>
</comment>
<evidence type="ECO:0000256" key="5">
    <source>
        <dbReference type="ARBA" id="ARBA00023284"/>
    </source>
</evidence>
<accession>A0ABN3IV85</accession>
<dbReference type="PANTHER" id="PTHR13887:SF14">
    <property type="entry name" value="DISULFIDE BOND FORMATION PROTEIN D"/>
    <property type="match status" value="1"/>
</dbReference>
<evidence type="ECO:0000313" key="10">
    <source>
        <dbReference type="Proteomes" id="UP001500058"/>
    </source>
</evidence>
<dbReference type="PANTHER" id="PTHR13887">
    <property type="entry name" value="GLUTATHIONE S-TRANSFERASE KAPPA"/>
    <property type="match status" value="1"/>
</dbReference>
<dbReference type="Gene3D" id="3.40.30.10">
    <property type="entry name" value="Glutaredoxin"/>
    <property type="match status" value="1"/>
</dbReference>
<reference evidence="9 10" key="1">
    <citation type="journal article" date="2019" name="Int. J. Syst. Evol. Microbiol.">
        <title>The Global Catalogue of Microorganisms (GCM) 10K type strain sequencing project: providing services to taxonomists for standard genome sequencing and annotation.</title>
        <authorList>
            <consortium name="The Broad Institute Genomics Platform"/>
            <consortium name="The Broad Institute Genome Sequencing Center for Infectious Disease"/>
            <person name="Wu L."/>
            <person name="Ma J."/>
        </authorList>
    </citation>
    <scope>NUCLEOTIDE SEQUENCE [LARGE SCALE GENOMIC DNA]</scope>
    <source>
        <strain evidence="9 10">JCM 6921</strain>
    </source>
</reference>
<evidence type="ECO:0000256" key="7">
    <source>
        <dbReference type="SAM" id="Phobius"/>
    </source>
</evidence>
<evidence type="ECO:0000256" key="2">
    <source>
        <dbReference type="ARBA" id="ARBA00022729"/>
    </source>
</evidence>
<sequence length="268" mass="29031">MSKRNSQEAKRAARERLRIEREKQARKDKVRRQLIVAAAVVGLLAVVGGIGFAVANLERGGDGGTEKSWATVADRKLVKPVNAQGENGTVVVLGGEDAKTTIDVYEDMRCPACANFEQQLGEPLKQGAKDGKYKLQVHLGAIIDGNVGGNGSKNAISALGAALNVSTEAFTEYHSLLYSAEHHPAEPEDKFADNDYLLEVAENVEALKGNKKFEQAVEKGTYDKWALEMVESFNDAKIQGTPTVRIDGKDVEISKLPAELDKLGVKLQ</sequence>
<feature type="region of interest" description="Disordered" evidence="6">
    <location>
        <begin position="1"/>
        <end position="20"/>
    </location>
</feature>
<keyword evidence="7" id="KW-0812">Transmembrane</keyword>
<dbReference type="SUPFAM" id="SSF52833">
    <property type="entry name" value="Thioredoxin-like"/>
    <property type="match status" value="1"/>
</dbReference>
<feature type="domain" description="Thioredoxin-like fold" evidence="8">
    <location>
        <begin position="87"/>
        <end position="262"/>
    </location>
</feature>
<evidence type="ECO:0000313" key="9">
    <source>
        <dbReference type="EMBL" id="GAA2414936.1"/>
    </source>
</evidence>
<keyword evidence="2" id="KW-0732">Signal</keyword>
<keyword evidence="7" id="KW-1133">Transmembrane helix</keyword>
<keyword evidence="4" id="KW-1015">Disulfide bond</keyword>
<gene>
    <name evidence="9" type="ORF">GCM10010420_50850</name>
</gene>
<comment type="caution">
    <text evidence="9">The sequence shown here is derived from an EMBL/GenBank/DDBJ whole genome shotgun (WGS) entry which is preliminary data.</text>
</comment>
<protein>
    <submittedName>
        <fullName evidence="9">DsbA family protein</fullName>
    </submittedName>
</protein>
<keyword evidence="5" id="KW-0676">Redox-active center</keyword>